<proteinExistence type="predicted"/>
<keyword evidence="2" id="KW-1185">Reference proteome</keyword>
<gene>
    <name evidence="1" type="ORF">FVB9532_03140</name>
</gene>
<reference evidence="1" key="1">
    <citation type="submission" date="2019-09" db="EMBL/GenBank/DDBJ databases">
        <authorList>
            <person name="Rodrigo-Torres L."/>
            <person name="Arahal R. D."/>
            <person name="Lucena T."/>
        </authorList>
    </citation>
    <scope>NUCLEOTIDE SEQUENCE</scope>
    <source>
        <strain evidence="1">ISS653</strain>
    </source>
</reference>
<comment type="caution">
    <text evidence="1">The sequence shown here is derived from an EMBL/GenBank/DDBJ whole genome shotgun (WGS) entry which is preliminary data.</text>
</comment>
<accession>A0AC61YBG2</accession>
<dbReference type="EMBL" id="CABVMM010000013">
    <property type="protein sequence ID" value="VVV01846.1"/>
    <property type="molecule type" value="Genomic_DNA"/>
</dbReference>
<evidence type="ECO:0000313" key="1">
    <source>
        <dbReference type="EMBL" id="VVV01846.1"/>
    </source>
</evidence>
<dbReference type="Proteomes" id="UP000356253">
    <property type="component" value="Unassembled WGS sequence"/>
</dbReference>
<name>A0AC61YBG2_9FLAO</name>
<organism evidence="1 2">
    <name type="scientific">Mesonia oceanica</name>
    <dbReference type="NCBI Taxonomy" id="2687242"/>
    <lineage>
        <taxon>Bacteria</taxon>
        <taxon>Pseudomonadati</taxon>
        <taxon>Bacteroidota</taxon>
        <taxon>Flavobacteriia</taxon>
        <taxon>Flavobacteriales</taxon>
        <taxon>Flavobacteriaceae</taxon>
        <taxon>Mesonia</taxon>
    </lineage>
</organism>
<evidence type="ECO:0000313" key="2">
    <source>
        <dbReference type="Proteomes" id="UP000356253"/>
    </source>
</evidence>
<protein>
    <submittedName>
        <fullName evidence="1">Uncharacterized protein</fullName>
    </submittedName>
</protein>
<sequence>MKSIRILYSIINILCFLIGFHIIAALLAIFLAIISLDLDALRHLATPYKHYNHWVIIVSILNIGALILFFLGLYDLRFIIKTFLKGSIFSQKASTYFKYAGIFFSISAIAGISARIIYTLTGINFKTDNVPELAPRYFSLLFFVLIIGLTFTMISKIIKKSAELKEENELTI</sequence>